<evidence type="ECO:0000313" key="1">
    <source>
        <dbReference type="EMBL" id="EMI56052.1"/>
    </source>
</evidence>
<sequence length="42" mass="4780">MDLALTTKVSNDTKNSGSKFRMFRDRRIMTEQGSSSGKRLND</sequence>
<dbReference type="EMBL" id="ANOH01000177">
    <property type="protein sequence ID" value="EMI56052.1"/>
    <property type="molecule type" value="Genomic_DNA"/>
</dbReference>
<keyword evidence="2" id="KW-1185">Reference proteome</keyword>
<proteinExistence type="predicted"/>
<protein>
    <submittedName>
        <fullName evidence="1">Uncharacterized protein</fullName>
    </submittedName>
</protein>
<organism evidence="1 2">
    <name type="scientific">Rhodopirellula sallentina SM41</name>
    <dbReference type="NCBI Taxonomy" id="1263870"/>
    <lineage>
        <taxon>Bacteria</taxon>
        <taxon>Pseudomonadati</taxon>
        <taxon>Planctomycetota</taxon>
        <taxon>Planctomycetia</taxon>
        <taxon>Pirellulales</taxon>
        <taxon>Pirellulaceae</taxon>
        <taxon>Rhodopirellula</taxon>
    </lineage>
</organism>
<dbReference type="Proteomes" id="UP000011885">
    <property type="component" value="Unassembled WGS sequence"/>
</dbReference>
<name>M5U3M1_9BACT</name>
<dbReference type="AlphaFoldDB" id="M5U3M1"/>
<reference evidence="1 2" key="1">
    <citation type="journal article" date="2013" name="Mar. Genomics">
        <title>Expression of sulfatases in Rhodopirellula baltica and the diversity of sulfatases in the genus Rhodopirellula.</title>
        <authorList>
            <person name="Wegner C.E."/>
            <person name="Richter-Heitmann T."/>
            <person name="Klindworth A."/>
            <person name="Klockow C."/>
            <person name="Richter M."/>
            <person name="Achstetter T."/>
            <person name="Glockner F.O."/>
            <person name="Harder J."/>
        </authorList>
    </citation>
    <scope>NUCLEOTIDE SEQUENCE [LARGE SCALE GENOMIC DNA]</scope>
    <source>
        <strain evidence="1 2">SM41</strain>
    </source>
</reference>
<accession>M5U3M1</accession>
<comment type="caution">
    <text evidence="1">The sequence shown here is derived from an EMBL/GenBank/DDBJ whole genome shotgun (WGS) entry which is preliminary data.</text>
</comment>
<dbReference type="PATRIC" id="fig|1263870.3.peg.2673"/>
<gene>
    <name evidence="1" type="ORF">RSSM_02514</name>
</gene>
<evidence type="ECO:0000313" key="2">
    <source>
        <dbReference type="Proteomes" id="UP000011885"/>
    </source>
</evidence>